<keyword evidence="3" id="KW-1185">Reference proteome</keyword>
<reference evidence="3" key="1">
    <citation type="submission" date="2017-09" db="EMBL/GenBank/DDBJ databases">
        <authorList>
            <person name="Varghese N."/>
            <person name="Submissions S."/>
        </authorList>
    </citation>
    <scope>NUCLEOTIDE SEQUENCE [LARGE SCALE GENOMIC DNA]</scope>
    <source>
        <strain evidence="3">CGMCC 1.12803</strain>
    </source>
</reference>
<proteinExistence type="predicted"/>
<name>A0A286A0A4_9SPHI</name>
<evidence type="ECO:0000256" key="1">
    <source>
        <dbReference type="SAM" id="Coils"/>
    </source>
</evidence>
<sequence>MRWKDDLERNLKEKMNYNQIAEKLIDLQNADLALREKLVKSGRLSEGYDEEMKALHNRNAKLLNEIIAVIGYPTVEKVGKEASEAAWLVIQHAIEQPQLMKKCAELLRIEVAKGNAEPKSLAYLYDRIAVFEGKSQLYGTQFDWDENGELSPNAFDDLVEVNKRRSSVGLDTLEEQTALIRANAKKENQQPPKDLEKRRQEVEAWKKKVGWIR</sequence>
<dbReference type="Pfam" id="PF20329">
    <property type="entry name" value="DUF6624"/>
    <property type="match status" value="1"/>
</dbReference>
<feature type="coiled-coil region" evidence="1">
    <location>
        <begin position="4"/>
        <end position="65"/>
    </location>
</feature>
<keyword evidence="1" id="KW-0175">Coiled coil</keyword>
<dbReference type="EMBL" id="OCMT01000002">
    <property type="protein sequence ID" value="SOD15318.1"/>
    <property type="molecule type" value="Genomic_DNA"/>
</dbReference>
<dbReference type="InterPro" id="IPR046732">
    <property type="entry name" value="DUF6624"/>
</dbReference>
<dbReference type="Proteomes" id="UP000219281">
    <property type="component" value="Unassembled WGS sequence"/>
</dbReference>
<organism evidence="2 3">
    <name type="scientific">Pedobacter xixiisoli</name>
    <dbReference type="NCBI Taxonomy" id="1476464"/>
    <lineage>
        <taxon>Bacteria</taxon>
        <taxon>Pseudomonadati</taxon>
        <taxon>Bacteroidota</taxon>
        <taxon>Sphingobacteriia</taxon>
        <taxon>Sphingobacteriales</taxon>
        <taxon>Sphingobacteriaceae</taxon>
        <taxon>Pedobacter</taxon>
    </lineage>
</organism>
<evidence type="ECO:0000313" key="2">
    <source>
        <dbReference type="EMBL" id="SOD15318.1"/>
    </source>
</evidence>
<dbReference type="AlphaFoldDB" id="A0A286A0A4"/>
<gene>
    <name evidence="2" type="ORF">SAMN06297358_2305</name>
</gene>
<accession>A0A286A0A4</accession>
<protein>
    <submittedName>
        <fullName evidence="2">Uncharacterized protein</fullName>
    </submittedName>
</protein>
<evidence type="ECO:0000313" key="3">
    <source>
        <dbReference type="Proteomes" id="UP000219281"/>
    </source>
</evidence>